<dbReference type="InterPro" id="IPR049923">
    <property type="entry name" value="AvrXv3-like"/>
</dbReference>
<dbReference type="AlphaFoldDB" id="A0A328YXT1"/>
<feature type="region of interest" description="Disordered" evidence="1">
    <location>
        <begin position="1"/>
        <end position="21"/>
    </location>
</feature>
<sequence length="219" mass="23643">MSSIQRYRFVQNPRPGTPNFIQHDASVNQALRSHPEKPLKNRASEERFPCVLVSDRLEQAPASRQFAFELSPRKPIKGIGYSSKANEVATTGTSQAGVLCLTDGLGPCVAVALAAEHSDGKAKARIFHIAPHNHLLPVARYVKQMEKDGYEVRAALHGGDNDEPVSRRKADEVRALLRGLGVPVQIEDTGGGMDGNGSLGAVVEDDGTARFVMDVVPPK</sequence>
<evidence type="ECO:0000256" key="1">
    <source>
        <dbReference type="SAM" id="MobiDB-lite"/>
    </source>
</evidence>
<proteinExistence type="predicted"/>
<reference evidence="2 3" key="1">
    <citation type="submission" date="2018-06" db="EMBL/GenBank/DDBJ databases">
        <title>Genomic Encyclopedia of Archaeal and Bacterial Type Strains, Phase II (KMG-II): from individual species to whole genera.</title>
        <authorList>
            <person name="Goeker M."/>
        </authorList>
    </citation>
    <scope>NUCLEOTIDE SEQUENCE [LARGE SCALE GENOMIC DNA]</scope>
    <source>
        <strain evidence="2 3">CFPB 3232</strain>
    </source>
</reference>
<evidence type="ECO:0000313" key="3">
    <source>
        <dbReference type="Proteomes" id="UP000248856"/>
    </source>
</evidence>
<name>A0A328YXT1_9BURK</name>
<comment type="caution">
    <text evidence="2">The sequence shown here is derived from an EMBL/GenBank/DDBJ whole genome shotgun (WGS) entry which is preliminary data.</text>
</comment>
<organism evidence="2 3">
    <name type="scientific">Paracidovorax anthurii</name>
    <dbReference type="NCBI Taxonomy" id="78229"/>
    <lineage>
        <taxon>Bacteria</taxon>
        <taxon>Pseudomonadati</taxon>
        <taxon>Pseudomonadota</taxon>
        <taxon>Betaproteobacteria</taxon>
        <taxon>Burkholderiales</taxon>
        <taxon>Comamonadaceae</taxon>
        <taxon>Paracidovorax</taxon>
    </lineage>
</organism>
<evidence type="ECO:0000313" key="2">
    <source>
        <dbReference type="EMBL" id="RAR78519.1"/>
    </source>
</evidence>
<gene>
    <name evidence="2" type="ORF">AX018_103020</name>
</gene>
<keyword evidence="3" id="KW-1185">Reference proteome</keyword>
<protein>
    <submittedName>
        <fullName evidence="2">Uncharacterized protein</fullName>
    </submittedName>
</protein>
<dbReference type="Proteomes" id="UP000248856">
    <property type="component" value="Unassembled WGS sequence"/>
</dbReference>
<accession>A0A328YXT1</accession>
<dbReference type="EMBL" id="QLTA01000030">
    <property type="protein sequence ID" value="RAR78519.1"/>
    <property type="molecule type" value="Genomic_DNA"/>
</dbReference>
<dbReference type="NCBIfam" id="NF041401">
    <property type="entry name" value="XopAF"/>
    <property type="match status" value="1"/>
</dbReference>